<reference evidence="1" key="1">
    <citation type="submission" date="2020-06" db="EMBL/GenBank/DDBJ databases">
        <authorList>
            <person name="Li T."/>
            <person name="Hu X."/>
            <person name="Zhang T."/>
            <person name="Song X."/>
            <person name="Zhang H."/>
            <person name="Dai N."/>
            <person name="Sheng W."/>
            <person name="Hou X."/>
            <person name="Wei L."/>
        </authorList>
    </citation>
    <scope>NUCLEOTIDE SEQUENCE</scope>
    <source>
        <strain evidence="1">K16</strain>
        <tissue evidence="1">Leaf</tissue>
    </source>
</reference>
<dbReference type="Proteomes" id="UP001289374">
    <property type="component" value="Unassembled WGS sequence"/>
</dbReference>
<keyword evidence="2" id="KW-1185">Reference proteome</keyword>
<protein>
    <submittedName>
        <fullName evidence="1">Hydroxyproline O-galactosyltransferase GALT2</fullName>
    </submittedName>
</protein>
<reference evidence="1" key="2">
    <citation type="journal article" date="2024" name="Plant">
        <title>Genomic evolution and insights into agronomic trait innovations of Sesamum species.</title>
        <authorList>
            <person name="Miao H."/>
            <person name="Wang L."/>
            <person name="Qu L."/>
            <person name="Liu H."/>
            <person name="Sun Y."/>
            <person name="Le M."/>
            <person name="Wang Q."/>
            <person name="Wei S."/>
            <person name="Zheng Y."/>
            <person name="Lin W."/>
            <person name="Duan Y."/>
            <person name="Cao H."/>
            <person name="Xiong S."/>
            <person name="Wang X."/>
            <person name="Wei L."/>
            <person name="Li C."/>
            <person name="Ma Q."/>
            <person name="Ju M."/>
            <person name="Zhao R."/>
            <person name="Li G."/>
            <person name="Mu C."/>
            <person name="Tian Q."/>
            <person name="Mei H."/>
            <person name="Zhang T."/>
            <person name="Gao T."/>
            <person name="Zhang H."/>
        </authorList>
    </citation>
    <scope>NUCLEOTIDE SEQUENCE</scope>
    <source>
        <strain evidence="1">K16</strain>
    </source>
</reference>
<proteinExistence type="predicted"/>
<accession>A0AAE1WTZ5</accession>
<evidence type="ECO:0000313" key="1">
    <source>
        <dbReference type="EMBL" id="KAK4399391.1"/>
    </source>
</evidence>
<name>A0AAE1WTZ5_9LAMI</name>
<sequence>MNVPGARVHAGDILGGLIPILSDDDSHGSFDGFSVRDEEDEETTKSYVSSDGFHRILQNNEFLDPPVKHQEAAASKEKKDHHLAIKLSQQQYGRITAEIFRRMNRTNNLSVMERMADEAWALGQKAWEEANKYNEKEIDMTTILEGKPESCPSWVSVSGEELAKRDFMMFLPCGLAAGSSITVIGTPRYAHQEYVPQLAKVRAEDALVLVSQFMVELQGLKVVNGGSTKDFTFESSITRRLEPSAEYCFSYERIWQYLDVMMVT</sequence>
<evidence type="ECO:0000313" key="2">
    <source>
        <dbReference type="Proteomes" id="UP001289374"/>
    </source>
</evidence>
<organism evidence="1 2">
    <name type="scientific">Sesamum angolense</name>
    <dbReference type="NCBI Taxonomy" id="2727404"/>
    <lineage>
        <taxon>Eukaryota</taxon>
        <taxon>Viridiplantae</taxon>
        <taxon>Streptophyta</taxon>
        <taxon>Embryophyta</taxon>
        <taxon>Tracheophyta</taxon>
        <taxon>Spermatophyta</taxon>
        <taxon>Magnoliopsida</taxon>
        <taxon>eudicotyledons</taxon>
        <taxon>Gunneridae</taxon>
        <taxon>Pentapetalae</taxon>
        <taxon>asterids</taxon>
        <taxon>lamiids</taxon>
        <taxon>Lamiales</taxon>
        <taxon>Pedaliaceae</taxon>
        <taxon>Sesamum</taxon>
    </lineage>
</organism>
<comment type="caution">
    <text evidence="1">The sequence shown here is derived from an EMBL/GenBank/DDBJ whole genome shotgun (WGS) entry which is preliminary data.</text>
</comment>
<dbReference type="EMBL" id="JACGWL010000007">
    <property type="protein sequence ID" value="KAK4399391.1"/>
    <property type="molecule type" value="Genomic_DNA"/>
</dbReference>
<gene>
    <name evidence="1" type="ORF">Sango_1414600</name>
</gene>
<dbReference type="AlphaFoldDB" id="A0AAE1WTZ5"/>